<dbReference type="AlphaFoldDB" id="A0A7S3AP76"/>
<proteinExistence type="predicted"/>
<sequence length="110" mass="12494">MLAWHGSLIHWGGICSRFSTTEPRCALTATLRLREAHATQLQGMQQDNTTLPEIRLHQLPLSLTDRVRYACANIHLYRWWYGLGTGVLPRDLIASGRTEEESRPPPPCTE</sequence>
<gene>
    <name evidence="1" type="ORF">HERI1096_LOCUS10042</name>
</gene>
<name>A0A7S3AP76_9EUKA</name>
<reference evidence="1" key="1">
    <citation type="submission" date="2021-01" db="EMBL/GenBank/DDBJ databases">
        <authorList>
            <person name="Corre E."/>
            <person name="Pelletier E."/>
            <person name="Niang G."/>
            <person name="Scheremetjew M."/>
            <person name="Finn R."/>
            <person name="Kale V."/>
            <person name="Holt S."/>
            <person name="Cochrane G."/>
            <person name="Meng A."/>
            <person name="Brown T."/>
            <person name="Cohen L."/>
        </authorList>
    </citation>
    <scope>NUCLEOTIDE SEQUENCE</scope>
    <source>
        <strain evidence="1">CCMP281</strain>
    </source>
</reference>
<organism evidence="1">
    <name type="scientific">Haptolina ericina</name>
    <dbReference type="NCBI Taxonomy" id="156174"/>
    <lineage>
        <taxon>Eukaryota</taxon>
        <taxon>Haptista</taxon>
        <taxon>Haptophyta</taxon>
        <taxon>Prymnesiophyceae</taxon>
        <taxon>Prymnesiales</taxon>
        <taxon>Prymnesiaceae</taxon>
        <taxon>Haptolina</taxon>
    </lineage>
</organism>
<accession>A0A7S3AP76</accession>
<protein>
    <submittedName>
        <fullName evidence="1">Uncharacterized protein</fullName>
    </submittedName>
</protein>
<dbReference type="EMBL" id="HBHX01018046">
    <property type="protein sequence ID" value="CAE0109382.1"/>
    <property type="molecule type" value="Transcribed_RNA"/>
</dbReference>
<evidence type="ECO:0000313" key="1">
    <source>
        <dbReference type="EMBL" id="CAE0109382.1"/>
    </source>
</evidence>